<dbReference type="CDD" id="cd06261">
    <property type="entry name" value="TM_PBP2"/>
    <property type="match status" value="1"/>
</dbReference>
<feature type="compositionally biased region" description="Low complexity" evidence="9">
    <location>
        <begin position="1"/>
        <end position="11"/>
    </location>
</feature>
<feature type="transmembrane region" description="Helical" evidence="8">
    <location>
        <begin position="336"/>
        <end position="361"/>
    </location>
</feature>
<feature type="transmembrane region" description="Helical" evidence="8">
    <location>
        <begin position="104"/>
        <end position="125"/>
    </location>
</feature>
<evidence type="ECO:0000256" key="8">
    <source>
        <dbReference type="RuleBase" id="RU363032"/>
    </source>
</evidence>
<evidence type="ECO:0000256" key="1">
    <source>
        <dbReference type="ARBA" id="ARBA00004429"/>
    </source>
</evidence>
<feature type="transmembrane region" description="Helical" evidence="8">
    <location>
        <begin position="288"/>
        <end position="305"/>
    </location>
</feature>
<dbReference type="PANTHER" id="PTHR43357:SF4">
    <property type="entry name" value="INNER MEMBRANE ABC TRANSPORTER PERMEASE PROTEIN YDCV"/>
    <property type="match status" value="1"/>
</dbReference>
<feature type="transmembrane region" description="Helical" evidence="8">
    <location>
        <begin position="573"/>
        <end position="591"/>
    </location>
</feature>
<dbReference type="Pfam" id="PF00528">
    <property type="entry name" value="BPD_transp_1"/>
    <property type="match status" value="2"/>
</dbReference>
<feature type="transmembrane region" description="Helical" evidence="8">
    <location>
        <begin position="401"/>
        <end position="423"/>
    </location>
</feature>
<feature type="transmembrane region" description="Helical" evidence="8">
    <location>
        <begin position="231"/>
        <end position="250"/>
    </location>
</feature>
<evidence type="ECO:0000256" key="3">
    <source>
        <dbReference type="ARBA" id="ARBA00022475"/>
    </source>
</evidence>
<comment type="subcellular location">
    <subcellularLocation>
        <location evidence="1">Cell inner membrane</location>
        <topology evidence="1">Multi-pass membrane protein</topology>
    </subcellularLocation>
    <subcellularLocation>
        <location evidence="8">Cell membrane</location>
        <topology evidence="8">Multi-pass membrane protein</topology>
    </subcellularLocation>
</comment>
<organism evidence="11 12">
    <name type="scientific">Kineococcus gynurae</name>
    <dbReference type="NCBI Taxonomy" id="452979"/>
    <lineage>
        <taxon>Bacteria</taxon>
        <taxon>Bacillati</taxon>
        <taxon>Actinomycetota</taxon>
        <taxon>Actinomycetes</taxon>
        <taxon>Kineosporiales</taxon>
        <taxon>Kineosporiaceae</taxon>
        <taxon>Kineococcus</taxon>
    </lineage>
</organism>
<keyword evidence="12" id="KW-1185">Reference proteome</keyword>
<dbReference type="PROSITE" id="PS50928">
    <property type="entry name" value="ABC_TM1"/>
    <property type="match status" value="2"/>
</dbReference>
<gene>
    <name evidence="11" type="ORF">ACFFVI_00075</name>
</gene>
<dbReference type="RefSeq" id="WP_380136443.1">
    <property type="nucleotide sequence ID" value="NZ_JBHLUI010000006.1"/>
</dbReference>
<keyword evidence="3" id="KW-1003">Cell membrane</keyword>
<keyword evidence="4" id="KW-0997">Cell inner membrane</keyword>
<feature type="transmembrane region" description="Helical" evidence="8">
    <location>
        <begin position="134"/>
        <end position="157"/>
    </location>
</feature>
<evidence type="ECO:0000256" key="5">
    <source>
        <dbReference type="ARBA" id="ARBA00022692"/>
    </source>
</evidence>
<protein>
    <submittedName>
        <fullName evidence="11">ABC transporter permease</fullName>
    </submittedName>
</protein>
<dbReference type="Proteomes" id="UP001589748">
    <property type="component" value="Unassembled WGS sequence"/>
</dbReference>
<accession>A0ABV5LMP3</accession>
<feature type="transmembrane region" description="Helical" evidence="8">
    <location>
        <begin position="461"/>
        <end position="479"/>
    </location>
</feature>
<evidence type="ECO:0000256" key="6">
    <source>
        <dbReference type="ARBA" id="ARBA00022989"/>
    </source>
</evidence>
<dbReference type="EMBL" id="JBHMDM010000001">
    <property type="protein sequence ID" value="MFB9375355.1"/>
    <property type="molecule type" value="Genomic_DNA"/>
</dbReference>
<dbReference type="Gene3D" id="1.10.3720.10">
    <property type="entry name" value="MetI-like"/>
    <property type="match status" value="2"/>
</dbReference>
<feature type="domain" description="ABC transmembrane type-1" evidence="10">
    <location>
        <begin position="397"/>
        <end position="587"/>
    </location>
</feature>
<feature type="transmembrane region" description="Helical" evidence="8">
    <location>
        <begin position="46"/>
        <end position="67"/>
    </location>
</feature>
<keyword evidence="5 8" id="KW-0812">Transmembrane</keyword>
<comment type="caution">
    <text evidence="11">The sequence shown here is derived from an EMBL/GenBank/DDBJ whole genome shotgun (WGS) entry which is preliminary data.</text>
</comment>
<evidence type="ECO:0000313" key="12">
    <source>
        <dbReference type="Proteomes" id="UP001589748"/>
    </source>
</evidence>
<dbReference type="SUPFAM" id="SSF161098">
    <property type="entry name" value="MetI-like"/>
    <property type="match status" value="2"/>
</dbReference>
<dbReference type="InterPro" id="IPR000515">
    <property type="entry name" value="MetI-like"/>
</dbReference>
<evidence type="ECO:0000256" key="7">
    <source>
        <dbReference type="ARBA" id="ARBA00023136"/>
    </source>
</evidence>
<keyword evidence="2 8" id="KW-0813">Transport</keyword>
<evidence type="ECO:0000256" key="9">
    <source>
        <dbReference type="SAM" id="MobiDB-lite"/>
    </source>
</evidence>
<sequence length="599" mass="63177">MTPTAAPPATAGETLAGSPPPVVSRGRGARANRTARTLRRSSFTGVQVLLLSILVVVPMAFIVLAAFSTDVPRPGAATLGGLTLGNFSIVVSHASLVALGNSVLIAGCASVGAMVIGCGLAFLAARTDVRWKPLVYFAGIAPMFLPSLVGALAWSLLAGPATGYLNVVLRAVGLGSFFDVYSHLGMIFVLTLYYAPYAFLLVFGSLSLMNPDLEDASNVHGGSMRSTLREVTFPLALPAALGSGVLIFALTMENFPVAQMIGTPGQVETLPTFIYRLMNAAPARGTEAAAVAVILTLVLMVITFLQQRVVLKRKFTTVSGKGMKPRVLAIGRWRTIGLVLALGYLFLALVLPVLALLLASLQSSPYLSSLDQLTTAGGLSFWSLGQTALDHDFLLALRNSLFVAVVAATLGTALSFVVGYTVYRTNAPGRKVLEYLAMAPLAVPAIVMGLGLLWTWVAAPIPLYGTVAVLVIAFMGIYLPQGYRGTTASILQVDDDLEDSAVLLGARRVRAVRTVTVPLMKTGLLSTLLLLLMLSMRELSAALFLFTSDTRLLSIVVFDEYDNGALREAASTSLLYCLAIMVVVLLARAVGARPANGAR</sequence>
<reference evidence="11 12" key="1">
    <citation type="submission" date="2024-09" db="EMBL/GenBank/DDBJ databases">
        <authorList>
            <person name="Sun Q."/>
            <person name="Mori K."/>
        </authorList>
    </citation>
    <scope>NUCLEOTIDE SEQUENCE [LARGE SCALE GENOMIC DNA]</scope>
    <source>
        <strain evidence="11 12">TISTR 1856</strain>
    </source>
</reference>
<evidence type="ECO:0000313" key="11">
    <source>
        <dbReference type="EMBL" id="MFB9375355.1"/>
    </source>
</evidence>
<evidence type="ECO:0000256" key="2">
    <source>
        <dbReference type="ARBA" id="ARBA00022448"/>
    </source>
</evidence>
<proteinExistence type="inferred from homology"/>
<feature type="domain" description="ABC transmembrane type-1" evidence="10">
    <location>
        <begin position="99"/>
        <end position="306"/>
    </location>
</feature>
<name>A0ABV5LMP3_9ACTN</name>
<feature type="transmembrane region" description="Helical" evidence="8">
    <location>
        <begin position="435"/>
        <end position="455"/>
    </location>
</feature>
<evidence type="ECO:0000256" key="4">
    <source>
        <dbReference type="ARBA" id="ARBA00022519"/>
    </source>
</evidence>
<comment type="similarity">
    <text evidence="8">Belongs to the binding-protein-dependent transport system permease family.</text>
</comment>
<feature type="region of interest" description="Disordered" evidence="9">
    <location>
        <begin position="1"/>
        <end position="31"/>
    </location>
</feature>
<dbReference type="PANTHER" id="PTHR43357">
    <property type="entry name" value="INNER MEMBRANE ABC TRANSPORTER PERMEASE PROTEIN YDCV"/>
    <property type="match status" value="1"/>
</dbReference>
<keyword evidence="7 8" id="KW-0472">Membrane</keyword>
<keyword evidence="6 8" id="KW-1133">Transmembrane helix</keyword>
<feature type="transmembrane region" description="Helical" evidence="8">
    <location>
        <begin position="184"/>
        <end position="210"/>
    </location>
</feature>
<feature type="transmembrane region" description="Helical" evidence="8">
    <location>
        <begin position="79"/>
        <end position="98"/>
    </location>
</feature>
<feature type="transmembrane region" description="Helical" evidence="8">
    <location>
        <begin position="523"/>
        <end position="546"/>
    </location>
</feature>
<evidence type="ECO:0000259" key="10">
    <source>
        <dbReference type="PROSITE" id="PS50928"/>
    </source>
</evidence>
<dbReference type="InterPro" id="IPR035906">
    <property type="entry name" value="MetI-like_sf"/>
</dbReference>